<proteinExistence type="predicted"/>
<evidence type="ECO:0008006" key="3">
    <source>
        <dbReference type="Google" id="ProtNLM"/>
    </source>
</evidence>
<dbReference type="AlphaFoldDB" id="A0A495NVQ8"/>
<protein>
    <recommendedName>
        <fullName evidence="3">HEPN AbiU2-like domain-containing protein</fullName>
    </recommendedName>
</protein>
<accession>A0A495NVQ8</accession>
<dbReference type="Proteomes" id="UP000276282">
    <property type="component" value="Unassembled WGS sequence"/>
</dbReference>
<organism evidence="1 2">
    <name type="scientific">Gillisia mitskevichiae</name>
    <dbReference type="NCBI Taxonomy" id="270921"/>
    <lineage>
        <taxon>Bacteria</taxon>
        <taxon>Pseudomonadati</taxon>
        <taxon>Bacteroidota</taxon>
        <taxon>Flavobacteriia</taxon>
        <taxon>Flavobacteriales</taxon>
        <taxon>Flavobacteriaceae</taxon>
        <taxon>Gillisia</taxon>
    </lineage>
</organism>
<dbReference type="RefSeq" id="WP_147405671.1">
    <property type="nucleotide sequence ID" value="NZ_RBLG01000009.1"/>
</dbReference>
<evidence type="ECO:0000313" key="1">
    <source>
        <dbReference type="EMBL" id="RKS42531.1"/>
    </source>
</evidence>
<dbReference type="OrthoDB" id="1441150at2"/>
<dbReference type="EMBL" id="RBLG01000009">
    <property type="protein sequence ID" value="RKS42531.1"/>
    <property type="molecule type" value="Genomic_DNA"/>
</dbReference>
<reference evidence="1 2" key="1">
    <citation type="submission" date="2018-10" db="EMBL/GenBank/DDBJ databases">
        <title>Genomic Encyclopedia of Archaeal and Bacterial Type Strains, Phase II (KMG-II): from individual species to whole genera.</title>
        <authorList>
            <person name="Goeker M."/>
        </authorList>
    </citation>
    <scope>NUCLEOTIDE SEQUENCE [LARGE SCALE GENOMIC DNA]</scope>
    <source>
        <strain evidence="1 2">DSM 19839</strain>
    </source>
</reference>
<gene>
    <name evidence="1" type="ORF">BC962_3256</name>
</gene>
<sequence length="224" mass="26299">MDINKFHSDDPEDILKEALPKNSWLIDESILHVKHLNDYNSIIEDLEFAKECLIELKKMRMLEENAEIENSNILKRAYFTNSVITYARCFNYTKQGGRISINKKQFKKNFPNNEKITANDLVKFHDYIMDLRNKFIAHADKSIFEKNRVYIQFEAEGENLHSTFANLSVAMFNFEQTQLSNFMVLVDYTIINLRDKSKTLTQKVKDQIGDDKLLEVAMKTLKNN</sequence>
<evidence type="ECO:0000313" key="2">
    <source>
        <dbReference type="Proteomes" id="UP000276282"/>
    </source>
</evidence>
<comment type="caution">
    <text evidence="1">The sequence shown here is derived from an EMBL/GenBank/DDBJ whole genome shotgun (WGS) entry which is preliminary data.</text>
</comment>
<keyword evidence="2" id="KW-1185">Reference proteome</keyword>
<name>A0A495NVQ8_9FLAO</name>